<keyword evidence="8" id="KW-1185">Reference proteome</keyword>
<gene>
    <name evidence="5" type="primary">trmJ</name>
    <name evidence="7" type="ORF">Nstercoris_01063</name>
</gene>
<dbReference type="Gene3D" id="3.40.1280.10">
    <property type="match status" value="1"/>
</dbReference>
<dbReference type="Pfam" id="PF00588">
    <property type="entry name" value="SpoU_methylase"/>
    <property type="match status" value="1"/>
</dbReference>
<dbReference type="GO" id="GO:0106339">
    <property type="term" value="F:tRNA (cytidine(32)-2'-O)-methyltransferase activity"/>
    <property type="evidence" value="ECO:0007669"/>
    <property type="project" value="RHEA"/>
</dbReference>
<organism evidence="7 8">
    <name type="scientific">Nitrosomonas stercoris</name>
    <dbReference type="NCBI Taxonomy" id="1444684"/>
    <lineage>
        <taxon>Bacteria</taxon>
        <taxon>Pseudomonadati</taxon>
        <taxon>Pseudomonadota</taxon>
        <taxon>Betaproteobacteria</taxon>
        <taxon>Nitrosomonadales</taxon>
        <taxon>Nitrosomonadaceae</taxon>
        <taxon>Nitrosomonas</taxon>
    </lineage>
</organism>
<feature type="domain" description="tRNA/rRNA methyltransferase SpoU type" evidence="6">
    <location>
        <begin position="10"/>
        <end position="159"/>
    </location>
</feature>
<dbReference type="GO" id="GO:0003723">
    <property type="term" value="F:RNA binding"/>
    <property type="evidence" value="ECO:0007669"/>
    <property type="project" value="InterPro"/>
</dbReference>
<comment type="subcellular location">
    <subcellularLocation>
        <location evidence="5">Cytoplasm</location>
    </subcellularLocation>
</comment>
<reference evidence="7 8" key="1">
    <citation type="submission" date="2019-06" db="EMBL/GenBank/DDBJ databases">
        <title>Nitrosomonas stercoris KYUHI-S whole genome shotgun sequence.</title>
        <authorList>
            <person name="Nakagawa T."/>
            <person name="Tsuchiya Y."/>
            <person name="Takahashi R."/>
        </authorList>
    </citation>
    <scope>NUCLEOTIDE SEQUENCE [LARGE SCALE GENOMIC DNA]</scope>
    <source>
        <strain evidence="7 8">KYUHI-S</strain>
    </source>
</reference>
<evidence type="ECO:0000256" key="1">
    <source>
        <dbReference type="ARBA" id="ARBA00007228"/>
    </source>
</evidence>
<dbReference type="InterPro" id="IPR029028">
    <property type="entry name" value="Alpha/beta_knot_MTases"/>
</dbReference>
<dbReference type="PANTHER" id="PTHR42786">
    <property type="entry name" value="TRNA/RRNA METHYLTRANSFERASE"/>
    <property type="match status" value="1"/>
</dbReference>
<dbReference type="InterPro" id="IPR004384">
    <property type="entry name" value="RNA_MeTrfase_TrmJ/LasT"/>
</dbReference>
<comment type="catalytic activity">
    <reaction evidence="5">
        <text>cytidine(32) in tRNA + S-adenosyl-L-methionine = 2'-O-methylcytidine(32) in tRNA + S-adenosyl-L-homocysteine + H(+)</text>
        <dbReference type="Rhea" id="RHEA:42932"/>
        <dbReference type="Rhea" id="RHEA-COMP:10288"/>
        <dbReference type="Rhea" id="RHEA-COMP:10289"/>
        <dbReference type="ChEBI" id="CHEBI:15378"/>
        <dbReference type="ChEBI" id="CHEBI:57856"/>
        <dbReference type="ChEBI" id="CHEBI:59789"/>
        <dbReference type="ChEBI" id="CHEBI:74495"/>
        <dbReference type="ChEBI" id="CHEBI:82748"/>
        <dbReference type="EC" id="2.1.1.200"/>
    </reaction>
</comment>
<dbReference type="PANTHER" id="PTHR42786:SF2">
    <property type="entry name" value="TRNA (CYTIDINE_URIDINE-2'-O-)-METHYLTRANSFERASE TRMJ"/>
    <property type="match status" value="1"/>
</dbReference>
<evidence type="ECO:0000259" key="6">
    <source>
        <dbReference type="Pfam" id="PF00588"/>
    </source>
</evidence>
<accession>A0A4Y1YLW6</accession>
<protein>
    <recommendedName>
        <fullName evidence="5">tRNA (cytidine/uridine-2'-O-)-methyltransferase TrmJ</fullName>
        <ecNumber evidence="5">2.1.1.200</ecNumber>
    </recommendedName>
    <alternativeName>
        <fullName evidence="5">tRNA (cytidine(32)/uridine(32)-2'-O)-methyltransferase</fullName>
    </alternativeName>
    <alternativeName>
        <fullName evidence="5">tRNA Cm32/Um32 methyltransferase</fullName>
    </alternativeName>
</protein>
<keyword evidence="5" id="KW-0963">Cytoplasm</keyword>
<dbReference type="InterPro" id="IPR029026">
    <property type="entry name" value="tRNA_m1G_MTases_N"/>
</dbReference>
<comment type="similarity">
    <text evidence="1">Belongs to the class IV-like SAM-binding methyltransferase superfamily. RNA methyltransferase TrmH family.</text>
</comment>
<dbReference type="GO" id="GO:0160206">
    <property type="term" value="F:tRNA (cytidine(32)/uridine(32)-2'-O)-methyltransferase activity"/>
    <property type="evidence" value="ECO:0007669"/>
    <property type="project" value="UniProtKB-EC"/>
</dbReference>
<dbReference type="EC" id="2.1.1.200" evidence="5"/>
<keyword evidence="2 5" id="KW-0489">Methyltransferase</keyword>
<dbReference type="InterPro" id="IPR001537">
    <property type="entry name" value="SpoU_MeTrfase"/>
</dbReference>
<sequence length="248" mass="27199">MNPASPLDNVRIVLSHTSHPGNIGATARAMKTMGLSKLYLVNPKSFPDSEADARASNARDILAAAHVCDNLTAALNNTVLATALTARHRDLPHPTCNARQAAAELMRYAQHHPVALVFGRESAGLTAAEISRCQLTVRIPANPDYSSLNLAAAVQVIAYELRMVLEEAAVIQPPVIASLPDAASLQEIEGLHHHLEQVMIHSGFLDPVHPKHLMRRMRRLFARTRLEKEEVNILRGLLTAVDPQRFKH</sequence>
<dbReference type="SUPFAM" id="SSF75217">
    <property type="entry name" value="alpha/beta knot"/>
    <property type="match status" value="1"/>
</dbReference>
<comment type="catalytic activity">
    <reaction evidence="5">
        <text>uridine(32) in tRNA + S-adenosyl-L-methionine = 2'-O-methyluridine(32) in tRNA + S-adenosyl-L-homocysteine + H(+)</text>
        <dbReference type="Rhea" id="RHEA:42936"/>
        <dbReference type="Rhea" id="RHEA-COMP:10107"/>
        <dbReference type="Rhea" id="RHEA-COMP:10290"/>
        <dbReference type="ChEBI" id="CHEBI:15378"/>
        <dbReference type="ChEBI" id="CHEBI:57856"/>
        <dbReference type="ChEBI" id="CHEBI:59789"/>
        <dbReference type="ChEBI" id="CHEBI:65315"/>
        <dbReference type="ChEBI" id="CHEBI:74478"/>
        <dbReference type="EC" id="2.1.1.200"/>
    </reaction>
</comment>
<keyword evidence="4 5" id="KW-0949">S-adenosyl-L-methionine</keyword>
<keyword evidence="3 7" id="KW-0808">Transferase</keyword>
<comment type="function">
    <text evidence="5">Catalyzes the formation of 2'O-methylated cytidine (Cm32) or 2'O-methylated uridine (Um32) at position 32 in tRNA.</text>
</comment>
<evidence type="ECO:0000256" key="5">
    <source>
        <dbReference type="RuleBase" id="RU362024"/>
    </source>
</evidence>
<keyword evidence="5" id="KW-0819">tRNA processing</keyword>
<evidence type="ECO:0000313" key="8">
    <source>
        <dbReference type="Proteomes" id="UP000316473"/>
    </source>
</evidence>
<evidence type="ECO:0000313" key="7">
    <source>
        <dbReference type="EMBL" id="BBL34818.1"/>
    </source>
</evidence>
<dbReference type="GO" id="GO:0002128">
    <property type="term" value="P:tRNA nucleoside ribose methylation"/>
    <property type="evidence" value="ECO:0007669"/>
    <property type="project" value="TreeGrafter"/>
</dbReference>
<dbReference type="FunFam" id="3.40.1280.10:FF:000006">
    <property type="entry name" value="Uncharacterized tRNA/rRNA methyltransferase HI_0380"/>
    <property type="match status" value="1"/>
</dbReference>
<dbReference type="AlphaFoldDB" id="A0A4Y1YLW6"/>
<comment type="subunit">
    <text evidence="5">Homodimer.</text>
</comment>
<dbReference type="KEGG" id="nst:Nstercoris_01063"/>
<dbReference type="PIRSF" id="PIRSF004808">
    <property type="entry name" value="LasT"/>
    <property type="match status" value="1"/>
</dbReference>
<proteinExistence type="inferred from homology"/>
<dbReference type="CDD" id="cd18093">
    <property type="entry name" value="SpoU-like_TrmJ"/>
    <property type="match status" value="1"/>
</dbReference>
<dbReference type="EMBL" id="AP019755">
    <property type="protein sequence ID" value="BBL34818.1"/>
    <property type="molecule type" value="Genomic_DNA"/>
</dbReference>
<dbReference type="Gene3D" id="1.10.8.590">
    <property type="match status" value="1"/>
</dbReference>
<evidence type="ECO:0000256" key="2">
    <source>
        <dbReference type="ARBA" id="ARBA00022603"/>
    </source>
</evidence>
<dbReference type="GO" id="GO:0005829">
    <property type="term" value="C:cytosol"/>
    <property type="evidence" value="ECO:0007669"/>
    <property type="project" value="TreeGrafter"/>
</dbReference>
<name>A0A4Y1YLW6_9PROT</name>
<evidence type="ECO:0000256" key="4">
    <source>
        <dbReference type="ARBA" id="ARBA00022691"/>
    </source>
</evidence>
<dbReference type="Proteomes" id="UP000316473">
    <property type="component" value="Chromosome"/>
</dbReference>
<evidence type="ECO:0000256" key="3">
    <source>
        <dbReference type="ARBA" id="ARBA00022679"/>
    </source>
</evidence>
<dbReference type="NCBIfam" id="TIGR00050">
    <property type="entry name" value="rRNA_methyl_1"/>
    <property type="match status" value="1"/>
</dbReference>